<dbReference type="RefSeq" id="WP_135120442.1">
    <property type="nucleotide sequence ID" value="NZ_SPQZ01000003.1"/>
</dbReference>
<dbReference type="EMBL" id="SPQZ01000003">
    <property type="protein sequence ID" value="TFV98421.1"/>
    <property type="molecule type" value="Genomic_DNA"/>
</dbReference>
<evidence type="ECO:0008006" key="5">
    <source>
        <dbReference type="Google" id="ProtNLM"/>
    </source>
</evidence>
<comment type="caution">
    <text evidence="3">The sequence shown here is derived from an EMBL/GenBank/DDBJ whole genome shotgun (WGS) entry which is preliminary data.</text>
</comment>
<evidence type="ECO:0000256" key="1">
    <source>
        <dbReference type="SAM" id="MobiDB-lite"/>
    </source>
</evidence>
<feature type="transmembrane region" description="Helical" evidence="2">
    <location>
        <begin position="12"/>
        <end position="33"/>
    </location>
</feature>
<keyword evidence="4" id="KW-1185">Reference proteome</keyword>
<gene>
    <name evidence="3" type="ORF">E4M00_10530</name>
</gene>
<dbReference type="Proteomes" id="UP000298127">
    <property type="component" value="Unassembled WGS sequence"/>
</dbReference>
<keyword evidence="2" id="KW-1133">Transmembrane helix</keyword>
<keyword evidence="2" id="KW-0812">Transmembrane</keyword>
<name>A0A4Y9R140_9MICO</name>
<evidence type="ECO:0000313" key="3">
    <source>
        <dbReference type="EMBL" id="TFV98421.1"/>
    </source>
</evidence>
<organism evidence="3 4">
    <name type="scientific">Orlajensenia leifsoniae</name>
    <dbReference type="NCBI Taxonomy" id="2561933"/>
    <lineage>
        <taxon>Bacteria</taxon>
        <taxon>Bacillati</taxon>
        <taxon>Actinomycetota</taxon>
        <taxon>Actinomycetes</taxon>
        <taxon>Micrococcales</taxon>
        <taxon>Microbacteriaceae</taxon>
        <taxon>Orlajensenia</taxon>
    </lineage>
</organism>
<keyword evidence="2" id="KW-0472">Membrane</keyword>
<sequence length="176" mass="17450">MSTPRSSSISPAKLALPIITLVLALVAVVVGYVQTTTGLADLSKALESQTATATDVYGGQSAIGVASAILSAGIIGVVISLAAIGILIGLNGFRRDAVIEDVILDEEFLDDDVDGIDELELNRAAAPAAPAAAAAAPAAAAPVHAEPAIVTEPAAAPAEPAVAPTEPTEPEAPTAR</sequence>
<protein>
    <recommendedName>
        <fullName evidence="5">Dinucleotide-utilizing enzyme</fullName>
    </recommendedName>
</protein>
<accession>A0A4Y9R140</accession>
<feature type="region of interest" description="Disordered" evidence="1">
    <location>
        <begin position="150"/>
        <end position="176"/>
    </location>
</feature>
<evidence type="ECO:0000256" key="2">
    <source>
        <dbReference type="SAM" id="Phobius"/>
    </source>
</evidence>
<dbReference type="AlphaFoldDB" id="A0A4Y9R140"/>
<proteinExistence type="predicted"/>
<feature type="transmembrane region" description="Helical" evidence="2">
    <location>
        <begin position="62"/>
        <end position="90"/>
    </location>
</feature>
<reference evidence="3 4" key="1">
    <citation type="journal article" date="2018" name="J. Microbiol.">
        <title>Leifsonia flava sp. nov., a novel actinobacterium isolated from the rhizosphere of Aquilegia viridiflora.</title>
        <authorList>
            <person name="Cai Y."/>
            <person name="Tao W.Z."/>
            <person name="Ma Y.J."/>
            <person name="Cheng J."/>
            <person name="Zhang M.Y."/>
            <person name="Zhang Y.X."/>
        </authorList>
    </citation>
    <scope>NUCLEOTIDE SEQUENCE [LARGE SCALE GENOMIC DNA]</scope>
    <source>
        <strain evidence="3 4">SYP-B2174</strain>
    </source>
</reference>
<evidence type="ECO:0000313" key="4">
    <source>
        <dbReference type="Proteomes" id="UP000298127"/>
    </source>
</evidence>